<keyword evidence="1" id="KW-0472">Membrane</keyword>
<reference evidence="4 5" key="1">
    <citation type="submission" date="2020-03" db="EMBL/GenBank/DDBJ databases">
        <title>Genomic Encyclopedia of Type Strains, Phase IV (KMG-IV): sequencing the most valuable type-strain genomes for metagenomic binning, comparative biology and taxonomic classification.</title>
        <authorList>
            <person name="Goeker M."/>
        </authorList>
    </citation>
    <scope>NUCLEOTIDE SEQUENCE [LARGE SCALE GENOMIC DNA]</scope>
    <source>
        <strain evidence="4 5">DSM 29762</strain>
    </source>
</reference>
<comment type="caution">
    <text evidence="4">The sequence shown here is derived from an EMBL/GenBank/DDBJ whole genome shotgun (WGS) entry which is preliminary data.</text>
</comment>
<proteinExistence type="predicted"/>
<dbReference type="RefSeq" id="WP_167966004.1">
    <property type="nucleotide sequence ID" value="NZ_JAATJJ010000002.1"/>
</dbReference>
<keyword evidence="5" id="KW-1185">Reference proteome</keyword>
<keyword evidence="1" id="KW-0812">Transmembrane</keyword>
<gene>
    <name evidence="4" type="ORF">GGR42_003202</name>
</gene>
<feature type="domain" description="Protein FecR C-terminal" evidence="3">
    <location>
        <begin position="232"/>
        <end position="296"/>
    </location>
</feature>
<feature type="domain" description="FecR protein" evidence="2">
    <location>
        <begin position="100"/>
        <end position="189"/>
    </location>
</feature>
<evidence type="ECO:0000259" key="3">
    <source>
        <dbReference type="Pfam" id="PF16344"/>
    </source>
</evidence>
<sequence length="303" mass="34173">MQENYLAKWLNNELSGKELEDFKKSAEYTSYQKIAEVSKTMEAPEFNIERALTNFKTNNLDKEVKVVQLNPMRKLMRIAAAIAVIAVGSYIYLSSLNESIATQYAENTQVILPDNSEVALNADSKISYNEKKWDEKRSVSLEGEAFFKVAKGERFTVATEDGLVAVLGTQFNVENRKGYFEVSCYEGLVSVTYKGKETKVPAGSSFMAINGKITNTEVQKNAQPSWINKESSFKSTPLHYVLAEFERQHNIRVETRNIDKNKLFTGTFSNTDAKLALESISVPSQIKFKLEGNKVLFYAEDAK</sequence>
<accession>A0A846QWJ1</accession>
<evidence type="ECO:0000313" key="4">
    <source>
        <dbReference type="EMBL" id="NJB72711.1"/>
    </source>
</evidence>
<dbReference type="EMBL" id="JAATJJ010000002">
    <property type="protein sequence ID" value="NJB72711.1"/>
    <property type="molecule type" value="Genomic_DNA"/>
</dbReference>
<protein>
    <submittedName>
        <fullName evidence="4">Ferric-dicitrate binding protein FerR (Iron transport regulator)</fullName>
    </submittedName>
</protein>
<dbReference type="PANTHER" id="PTHR30273:SF2">
    <property type="entry name" value="PROTEIN FECR"/>
    <property type="match status" value="1"/>
</dbReference>
<dbReference type="AlphaFoldDB" id="A0A846QWJ1"/>
<keyword evidence="1" id="KW-1133">Transmembrane helix</keyword>
<dbReference type="Gene3D" id="3.55.50.30">
    <property type="match status" value="1"/>
</dbReference>
<dbReference type="InterPro" id="IPR012373">
    <property type="entry name" value="Ferrdict_sens_TM"/>
</dbReference>
<dbReference type="PANTHER" id="PTHR30273">
    <property type="entry name" value="PERIPLASMIC SIGNAL SENSOR AND SIGMA FACTOR ACTIVATOR FECR-RELATED"/>
    <property type="match status" value="1"/>
</dbReference>
<evidence type="ECO:0000256" key="1">
    <source>
        <dbReference type="SAM" id="Phobius"/>
    </source>
</evidence>
<evidence type="ECO:0000259" key="2">
    <source>
        <dbReference type="Pfam" id="PF04773"/>
    </source>
</evidence>
<dbReference type="InterPro" id="IPR032508">
    <property type="entry name" value="FecR_C"/>
</dbReference>
<dbReference type="Proteomes" id="UP000590442">
    <property type="component" value="Unassembled WGS sequence"/>
</dbReference>
<feature type="transmembrane region" description="Helical" evidence="1">
    <location>
        <begin position="75"/>
        <end position="93"/>
    </location>
</feature>
<evidence type="ECO:0000313" key="5">
    <source>
        <dbReference type="Proteomes" id="UP000590442"/>
    </source>
</evidence>
<dbReference type="InterPro" id="IPR006860">
    <property type="entry name" value="FecR"/>
</dbReference>
<name>A0A846QWJ1_9FLAO</name>
<dbReference type="GO" id="GO:0016989">
    <property type="term" value="F:sigma factor antagonist activity"/>
    <property type="evidence" value="ECO:0007669"/>
    <property type="project" value="TreeGrafter"/>
</dbReference>
<organism evidence="4 5">
    <name type="scientific">Saonia flava</name>
    <dbReference type="NCBI Taxonomy" id="523696"/>
    <lineage>
        <taxon>Bacteria</taxon>
        <taxon>Pseudomonadati</taxon>
        <taxon>Bacteroidota</taxon>
        <taxon>Flavobacteriia</taxon>
        <taxon>Flavobacteriales</taxon>
        <taxon>Flavobacteriaceae</taxon>
        <taxon>Saonia</taxon>
    </lineage>
</organism>
<dbReference type="Pfam" id="PF16344">
    <property type="entry name" value="FecR_C"/>
    <property type="match status" value="1"/>
</dbReference>
<dbReference type="Gene3D" id="2.60.120.1440">
    <property type="match status" value="1"/>
</dbReference>
<dbReference type="Pfam" id="PF04773">
    <property type="entry name" value="FecR"/>
    <property type="match status" value="1"/>
</dbReference>
<dbReference type="PIRSF" id="PIRSF018266">
    <property type="entry name" value="FecR"/>
    <property type="match status" value="1"/>
</dbReference>